<dbReference type="CDD" id="cd01837">
    <property type="entry name" value="SGNH_plant_lipase_like"/>
    <property type="match status" value="1"/>
</dbReference>
<protein>
    <submittedName>
        <fullName evidence="5">Uncharacterized protein</fullName>
    </submittedName>
</protein>
<gene>
    <name evidence="5" type="ORF">ACJRO7_035657</name>
</gene>
<keyword evidence="3" id="KW-0175">Coiled coil</keyword>
<dbReference type="InterPro" id="IPR035669">
    <property type="entry name" value="SGNH_plant_lipase-like"/>
</dbReference>
<dbReference type="InterPro" id="IPR036514">
    <property type="entry name" value="SGNH_hydro_sf"/>
</dbReference>
<evidence type="ECO:0000256" key="2">
    <source>
        <dbReference type="ARBA" id="ARBA00022729"/>
    </source>
</evidence>
<dbReference type="Proteomes" id="UP001634007">
    <property type="component" value="Unassembled WGS sequence"/>
</dbReference>
<name>A0ABD3J7S5_EUCGL</name>
<comment type="similarity">
    <text evidence="1">Belongs to the 'GDSL' lipolytic enzyme family.</text>
</comment>
<dbReference type="InterPro" id="IPR044552">
    <property type="entry name" value="GLIP1-5/GLL25"/>
</dbReference>
<proteinExistence type="inferred from homology"/>
<evidence type="ECO:0000256" key="3">
    <source>
        <dbReference type="SAM" id="Coils"/>
    </source>
</evidence>
<feature type="chain" id="PRO_5044861466" evidence="4">
    <location>
        <begin position="24"/>
        <end position="366"/>
    </location>
</feature>
<keyword evidence="6" id="KW-1185">Reference proteome</keyword>
<evidence type="ECO:0000256" key="4">
    <source>
        <dbReference type="SAM" id="SignalP"/>
    </source>
</evidence>
<keyword evidence="2 4" id="KW-0732">Signal</keyword>
<organism evidence="5 6">
    <name type="scientific">Eucalyptus globulus</name>
    <name type="common">Tasmanian blue gum</name>
    <dbReference type="NCBI Taxonomy" id="34317"/>
    <lineage>
        <taxon>Eukaryota</taxon>
        <taxon>Viridiplantae</taxon>
        <taxon>Streptophyta</taxon>
        <taxon>Embryophyta</taxon>
        <taxon>Tracheophyta</taxon>
        <taxon>Spermatophyta</taxon>
        <taxon>Magnoliopsida</taxon>
        <taxon>eudicotyledons</taxon>
        <taxon>Gunneridae</taxon>
        <taxon>Pentapetalae</taxon>
        <taxon>rosids</taxon>
        <taxon>malvids</taxon>
        <taxon>Myrtales</taxon>
        <taxon>Myrtaceae</taxon>
        <taxon>Myrtoideae</taxon>
        <taxon>Eucalypteae</taxon>
        <taxon>Eucalyptus</taxon>
    </lineage>
</organism>
<feature type="signal peptide" evidence="4">
    <location>
        <begin position="1"/>
        <end position="23"/>
    </location>
</feature>
<dbReference type="AlphaFoldDB" id="A0ABD3J7S5"/>
<dbReference type="PANTHER" id="PTHR45966">
    <property type="entry name" value="GDSL-LIKE LIPASE/ACYLHYDROLASE"/>
    <property type="match status" value="1"/>
</dbReference>
<reference evidence="5 6" key="1">
    <citation type="submission" date="2024-11" db="EMBL/GenBank/DDBJ databases">
        <title>Chromosome-level genome assembly of Eucalyptus globulus Labill. provides insights into its genome evolution.</title>
        <authorList>
            <person name="Li X."/>
        </authorList>
    </citation>
    <scope>NUCLEOTIDE SEQUENCE [LARGE SCALE GENOMIC DNA]</scope>
    <source>
        <strain evidence="5">CL2024</strain>
        <tissue evidence="5">Fresh tender leaves</tissue>
    </source>
</reference>
<evidence type="ECO:0000313" key="6">
    <source>
        <dbReference type="Proteomes" id="UP001634007"/>
    </source>
</evidence>
<sequence>MSTPNVHILFFTIFTGLLLSTLCDINQTQNDVALFIFGDALNDAGTNNYINTTAFFRANFSPYGETFFHYPTGRITDGRIMADFIAEYAKLPLIPPYLQLKNDEFVGGANFASIGAGALPETFAGFVVDFKTQRKQFESLVKNLRDNLGDEKAERIVLDGVYFISIGLNDYVAVLNNPALFQSVSMEDYVGMVVGNISTVLEDIYKVGARKFGFTTMLPVGCLPAIRLASGNGSCLRQGTELSNLHNAAFPATLAKLESQLQGFKYSLFDLYTSLTERIQHPSNYGFKDGETACCGSGPYGGDYSCGGMRGVREYSLCPNPAEYVFFDSDHLSERAYHQFAQLIWNGSSPTTKPYNLEALFKHGNV</sequence>
<dbReference type="PANTHER" id="PTHR45966:SF1">
    <property type="entry name" value="GDSL ESTERASE_LIPASE 1-RELATED"/>
    <property type="match status" value="1"/>
</dbReference>
<dbReference type="EMBL" id="JBJKBG010000009">
    <property type="protein sequence ID" value="KAL3723512.1"/>
    <property type="molecule type" value="Genomic_DNA"/>
</dbReference>
<dbReference type="Pfam" id="PF00657">
    <property type="entry name" value="Lipase_GDSL"/>
    <property type="match status" value="1"/>
</dbReference>
<accession>A0ABD3J7S5</accession>
<comment type="caution">
    <text evidence="5">The sequence shown here is derived from an EMBL/GenBank/DDBJ whole genome shotgun (WGS) entry which is preliminary data.</text>
</comment>
<dbReference type="Gene3D" id="3.40.50.1110">
    <property type="entry name" value="SGNH hydrolase"/>
    <property type="match status" value="1"/>
</dbReference>
<evidence type="ECO:0000256" key="1">
    <source>
        <dbReference type="ARBA" id="ARBA00008668"/>
    </source>
</evidence>
<dbReference type="InterPro" id="IPR001087">
    <property type="entry name" value="GDSL"/>
</dbReference>
<dbReference type="SUPFAM" id="SSF52266">
    <property type="entry name" value="SGNH hydrolase"/>
    <property type="match status" value="1"/>
</dbReference>
<feature type="coiled-coil region" evidence="3">
    <location>
        <begin position="127"/>
        <end position="154"/>
    </location>
</feature>
<evidence type="ECO:0000313" key="5">
    <source>
        <dbReference type="EMBL" id="KAL3723512.1"/>
    </source>
</evidence>